<reference evidence="2" key="1">
    <citation type="submission" date="2022-11" db="UniProtKB">
        <authorList>
            <consortium name="WormBaseParasite"/>
        </authorList>
    </citation>
    <scope>IDENTIFICATION</scope>
</reference>
<sequence>MVIVLLQAFMPTFLKEVLYLKLSQNGFYSAAPFVVQIFTKLFWSIGLDHLKATNKISNTAACKVSQSTFTIGTFLILITHFADCTHPEIILFMFCAVGAGFATCISGFYTSMLSVAPAYVGIISSIAQFLGNVGMLICPALVSFFRVYGTLKEWQIIFYIVAIYTIFSGVFFLIFGTGDTLEWGRGASSNRDKTDENQEPEEYALKSIEVTLDH</sequence>
<protein>
    <submittedName>
        <fullName evidence="2">Uncharacterized protein</fullName>
    </submittedName>
</protein>
<dbReference type="WBParaSite" id="PS1159_v2.g2117.t1">
    <property type="protein sequence ID" value="PS1159_v2.g2117.t1"/>
    <property type="gene ID" value="PS1159_v2.g2117"/>
</dbReference>
<evidence type="ECO:0000313" key="1">
    <source>
        <dbReference type="Proteomes" id="UP000887580"/>
    </source>
</evidence>
<name>A0AC35FUZ7_9BILA</name>
<evidence type="ECO:0000313" key="2">
    <source>
        <dbReference type="WBParaSite" id="PS1159_v2.g2117.t1"/>
    </source>
</evidence>
<organism evidence="1 2">
    <name type="scientific">Panagrolaimus sp. PS1159</name>
    <dbReference type="NCBI Taxonomy" id="55785"/>
    <lineage>
        <taxon>Eukaryota</taxon>
        <taxon>Metazoa</taxon>
        <taxon>Ecdysozoa</taxon>
        <taxon>Nematoda</taxon>
        <taxon>Chromadorea</taxon>
        <taxon>Rhabditida</taxon>
        <taxon>Tylenchina</taxon>
        <taxon>Panagrolaimomorpha</taxon>
        <taxon>Panagrolaimoidea</taxon>
        <taxon>Panagrolaimidae</taxon>
        <taxon>Panagrolaimus</taxon>
    </lineage>
</organism>
<proteinExistence type="predicted"/>
<dbReference type="Proteomes" id="UP000887580">
    <property type="component" value="Unplaced"/>
</dbReference>
<accession>A0AC35FUZ7</accession>